<proteinExistence type="predicted"/>
<organism evidence="2 3">
    <name type="scientific">Ignisphaera aggregans (strain DSM 17230 / JCM 13409 / AQ1.S1)</name>
    <dbReference type="NCBI Taxonomy" id="583356"/>
    <lineage>
        <taxon>Archaea</taxon>
        <taxon>Thermoproteota</taxon>
        <taxon>Thermoprotei</taxon>
        <taxon>Desulfurococcales</taxon>
        <taxon>Desulfurococcaceae</taxon>
        <taxon>Ignisphaera</taxon>
    </lineage>
</organism>
<dbReference type="InterPro" id="IPR006674">
    <property type="entry name" value="HD_domain"/>
</dbReference>
<reference evidence="2 3" key="1">
    <citation type="journal article" date="2010" name="Stand. Genomic Sci.">
        <title>Complete genome sequence of Ignisphaera aggregans type strain (AQ1.S1).</title>
        <authorList>
            <person name="Goker M."/>
            <person name="Held B."/>
            <person name="Lapidus A."/>
            <person name="Nolan M."/>
            <person name="Spring S."/>
            <person name="Yasawong M."/>
            <person name="Lucas S."/>
            <person name="Glavina Del Rio T."/>
            <person name="Tice H."/>
            <person name="Cheng J.F."/>
            <person name="Goodwin L."/>
            <person name="Tapia R."/>
            <person name="Pitluck S."/>
            <person name="Liolios K."/>
            <person name="Ivanova N."/>
            <person name="Mavromatis K."/>
            <person name="Mikhailova N."/>
            <person name="Pati A."/>
            <person name="Chen A."/>
            <person name="Palaniappan K."/>
            <person name="Brambilla E."/>
            <person name="Land M."/>
            <person name="Hauser L."/>
            <person name="Chang Y.J."/>
            <person name="Jeffries C.D."/>
            <person name="Brettin T."/>
            <person name="Detter J.C."/>
            <person name="Han C."/>
            <person name="Rohde M."/>
            <person name="Sikorski J."/>
            <person name="Woyke T."/>
            <person name="Bristow J."/>
            <person name="Eisen J.A."/>
            <person name="Markowitz V."/>
            <person name="Hugenholtz P."/>
            <person name="Kyrpides N.C."/>
            <person name="Klenk H.P."/>
        </authorList>
    </citation>
    <scope>NUCLEOTIDE SEQUENCE [LARGE SCALE GENOMIC DNA]</scope>
    <source>
        <strain evidence="3">DSM 17230 / JCM 13409 / AQ1.S1</strain>
    </source>
</reference>
<sequence>MSLDMLIELANRINRNDLKQLVIDILRNPRLSISSVEPSISIEESPAAPRKHHMFSGGLVIHTLAVARIAEALVDIFESIYNVKADRDLVLAAAILHDIYKYYQYERDVVGGGYKPREDWYLSHDYAIVAELAKRGARDDIIRVVSEVHGIAPITTIEGLVMHLADSIDAKFGEYIQNVLLSRLKVLEQSGCNTTIALIEAARVEGIKNILARIRSKDELIDIVKKYCRNTRSEQT</sequence>
<keyword evidence="3" id="KW-1185">Reference proteome</keyword>
<dbReference type="KEGG" id="iag:Igag_1784"/>
<dbReference type="STRING" id="583356.Igag_1784"/>
<gene>
    <name evidence="2" type="ordered locus">Igag_1784</name>
</gene>
<dbReference type="AlphaFoldDB" id="E0SSJ6"/>
<dbReference type="Proteomes" id="UP000001304">
    <property type="component" value="Chromosome"/>
</dbReference>
<dbReference type="InterPro" id="IPR003607">
    <property type="entry name" value="HD/PDEase_dom"/>
</dbReference>
<dbReference type="HOGENOM" id="CLU_1109506_0_0_2"/>
<dbReference type="EMBL" id="CP002098">
    <property type="protein sequence ID" value="ADM28581.1"/>
    <property type="molecule type" value="Genomic_DNA"/>
</dbReference>
<evidence type="ECO:0000259" key="1">
    <source>
        <dbReference type="SMART" id="SM00471"/>
    </source>
</evidence>
<dbReference type="GO" id="GO:0016787">
    <property type="term" value="F:hydrolase activity"/>
    <property type="evidence" value="ECO:0007669"/>
    <property type="project" value="UniProtKB-KW"/>
</dbReference>
<keyword evidence="2" id="KW-0378">Hydrolase</keyword>
<dbReference type="BioCyc" id="IAGG583356:GHAH-1771-MONOMER"/>
<dbReference type="InterPro" id="IPR006675">
    <property type="entry name" value="HDIG_dom"/>
</dbReference>
<evidence type="ECO:0000313" key="3">
    <source>
        <dbReference type="Proteomes" id="UP000001304"/>
    </source>
</evidence>
<dbReference type="Gene3D" id="1.10.3210.10">
    <property type="entry name" value="Hypothetical protein af1432"/>
    <property type="match status" value="1"/>
</dbReference>
<accession>E0SSJ6</accession>
<name>E0SSJ6_IGNAA</name>
<feature type="domain" description="HD/PDEase" evidence="1">
    <location>
        <begin position="55"/>
        <end position="180"/>
    </location>
</feature>
<dbReference type="Pfam" id="PF01966">
    <property type="entry name" value="HD"/>
    <property type="match status" value="1"/>
</dbReference>
<dbReference type="SMART" id="SM00471">
    <property type="entry name" value="HDc"/>
    <property type="match status" value="1"/>
</dbReference>
<dbReference type="SUPFAM" id="SSF109604">
    <property type="entry name" value="HD-domain/PDEase-like"/>
    <property type="match status" value="1"/>
</dbReference>
<evidence type="ECO:0000313" key="2">
    <source>
        <dbReference type="EMBL" id="ADM28581.1"/>
    </source>
</evidence>
<dbReference type="CDD" id="cd00077">
    <property type="entry name" value="HDc"/>
    <property type="match status" value="1"/>
</dbReference>
<dbReference type="NCBIfam" id="TIGR00277">
    <property type="entry name" value="HDIG"/>
    <property type="match status" value="1"/>
</dbReference>
<protein>
    <submittedName>
        <fullName evidence="2">Metal dependent phosphohydrolase</fullName>
    </submittedName>
</protein>